<dbReference type="InterPro" id="IPR027417">
    <property type="entry name" value="P-loop_NTPase"/>
</dbReference>
<evidence type="ECO:0000256" key="2">
    <source>
        <dbReference type="ARBA" id="ARBA00022448"/>
    </source>
</evidence>
<keyword evidence="6" id="KW-0029">Amino-acid transport</keyword>
<evidence type="ECO:0000256" key="5">
    <source>
        <dbReference type="ARBA" id="ARBA00022840"/>
    </source>
</evidence>
<evidence type="ECO:0000256" key="6">
    <source>
        <dbReference type="ARBA" id="ARBA00022970"/>
    </source>
</evidence>
<dbReference type="AlphaFoldDB" id="A0A6L6PFH6"/>
<organism evidence="8 9">
    <name type="scientific">Duganella radicis</name>
    <dbReference type="NCBI Taxonomy" id="551988"/>
    <lineage>
        <taxon>Bacteria</taxon>
        <taxon>Pseudomonadati</taxon>
        <taxon>Pseudomonadota</taxon>
        <taxon>Betaproteobacteria</taxon>
        <taxon>Burkholderiales</taxon>
        <taxon>Oxalobacteraceae</taxon>
        <taxon>Telluria group</taxon>
        <taxon>Duganella</taxon>
    </lineage>
</organism>
<feature type="domain" description="ABC transporter" evidence="7">
    <location>
        <begin position="3"/>
        <end position="235"/>
    </location>
</feature>
<proteinExistence type="inferred from homology"/>
<dbReference type="Proteomes" id="UP000475582">
    <property type="component" value="Unassembled WGS sequence"/>
</dbReference>
<evidence type="ECO:0000259" key="7">
    <source>
        <dbReference type="PROSITE" id="PS50893"/>
    </source>
</evidence>
<dbReference type="GO" id="GO:0015807">
    <property type="term" value="P:L-amino acid transport"/>
    <property type="evidence" value="ECO:0007669"/>
    <property type="project" value="TreeGrafter"/>
</dbReference>
<dbReference type="CDD" id="cd03224">
    <property type="entry name" value="ABC_TM1139_LivF_branched"/>
    <property type="match status" value="1"/>
</dbReference>
<dbReference type="GO" id="GO:0005524">
    <property type="term" value="F:ATP binding"/>
    <property type="evidence" value="ECO:0007669"/>
    <property type="project" value="UniProtKB-KW"/>
</dbReference>
<dbReference type="InterPro" id="IPR003439">
    <property type="entry name" value="ABC_transporter-like_ATP-bd"/>
</dbReference>
<keyword evidence="9" id="KW-1185">Reference proteome</keyword>
<evidence type="ECO:0000256" key="1">
    <source>
        <dbReference type="ARBA" id="ARBA00005417"/>
    </source>
</evidence>
<dbReference type="InterPro" id="IPR052156">
    <property type="entry name" value="BCAA_Transport_ATP-bd_LivF"/>
</dbReference>
<dbReference type="Pfam" id="PF00005">
    <property type="entry name" value="ABC_tran"/>
    <property type="match status" value="1"/>
</dbReference>
<dbReference type="GO" id="GO:0015658">
    <property type="term" value="F:branched-chain amino acid transmembrane transporter activity"/>
    <property type="evidence" value="ECO:0007669"/>
    <property type="project" value="TreeGrafter"/>
</dbReference>
<evidence type="ECO:0000256" key="4">
    <source>
        <dbReference type="ARBA" id="ARBA00022741"/>
    </source>
</evidence>
<dbReference type="Gene3D" id="3.40.50.300">
    <property type="entry name" value="P-loop containing nucleotide triphosphate hydrolases"/>
    <property type="match status" value="1"/>
</dbReference>
<dbReference type="RefSeq" id="WP_155463199.1">
    <property type="nucleotide sequence ID" value="NZ_WNKY01000007.1"/>
</dbReference>
<evidence type="ECO:0000313" key="9">
    <source>
        <dbReference type="Proteomes" id="UP000475582"/>
    </source>
</evidence>
<accession>A0A6L6PFH6</accession>
<dbReference type="OrthoDB" id="9776369at2"/>
<dbReference type="SMART" id="SM00382">
    <property type="entry name" value="AAA"/>
    <property type="match status" value="1"/>
</dbReference>
<evidence type="ECO:0000256" key="3">
    <source>
        <dbReference type="ARBA" id="ARBA00022475"/>
    </source>
</evidence>
<comment type="caution">
    <text evidence="8">The sequence shown here is derived from an EMBL/GenBank/DDBJ whole genome shotgun (WGS) entry which is preliminary data.</text>
</comment>
<dbReference type="InterPro" id="IPR003593">
    <property type="entry name" value="AAA+_ATPase"/>
</dbReference>
<keyword evidence="3" id="KW-0472">Membrane</keyword>
<name>A0A6L6PFH6_9BURK</name>
<dbReference type="InterPro" id="IPR017871">
    <property type="entry name" value="ABC_transporter-like_CS"/>
</dbReference>
<gene>
    <name evidence="8" type="ORF">GM676_09005</name>
</gene>
<protein>
    <submittedName>
        <fullName evidence="8">ATP-binding cassette domain-containing protein</fullName>
    </submittedName>
</protein>
<dbReference type="PROSITE" id="PS00211">
    <property type="entry name" value="ABC_TRANSPORTER_1"/>
    <property type="match status" value="1"/>
</dbReference>
<dbReference type="PANTHER" id="PTHR43820">
    <property type="entry name" value="HIGH-AFFINITY BRANCHED-CHAIN AMINO ACID TRANSPORT ATP-BINDING PROTEIN LIVF"/>
    <property type="match status" value="1"/>
</dbReference>
<dbReference type="PROSITE" id="PS50893">
    <property type="entry name" value="ABC_TRANSPORTER_2"/>
    <property type="match status" value="1"/>
</dbReference>
<dbReference type="PANTHER" id="PTHR43820:SF4">
    <property type="entry name" value="HIGH-AFFINITY BRANCHED-CHAIN AMINO ACID TRANSPORT ATP-BINDING PROTEIN LIVF"/>
    <property type="match status" value="1"/>
</dbReference>
<keyword evidence="2" id="KW-0813">Transport</keyword>
<reference evidence="8 9" key="1">
    <citation type="submission" date="2019-11" db="EMBL/GenBank/DDBJ databases">
        <title>Type strains purchased from KCTC, JCM and DSMZ.</title>
        <authorList>
            <person name="Lu H."/>
        </authorList>
    </citation>
    <scope>NUCLEOTIDE SEQUENCE [LARGE SCALE GENOMIC DNA]</scope>
    <source>
        <strain evidence="8 9">KCTC 22382</strain>
    </source>
</reference>
<sequence>MLLEVSHLDVAYGDAPALWDATLSIAAGQIVSVVGPNGAGKSTLINAIAGVLRPTKGQIRLDGKEVGRLPGHRVCDHGIAVVPEGRRLFGHMSVLDNLELGGYRAGARGLRADTLDQVFQLFPILKDRRAQIAGSMSGGQQQMVAIGRALMARPRLLLMDEPSLGLSPAVVDDMFQIIRAIQQRGVAVLLVEQNIHQALEVAQHAYVIEQGRIVTSGQPGVLLNNPRIREAYLGI</sequence>
<dbReference type="EMBL" id="WNKY01000007">
    <property type="protein sequence ID" value="MTV37723.1"/>
    <property type="molecule type" value="Genomic_DNA"/>
</dbReference>
<comment type="similarity">
    <text evidence="1">Belongs to the ABC transporter superfamily.</text>
</comment>
<evidence type="ECO:0000313" key="8">
    <source>
        <dbReference type="EMBL" id="MTV37723.1"/>
    </source>
</evidence>
<keyword evidence="3" id="KW-1003">Cell membrane</keyword>
<keyword evidence="4" id="KW-0547">Nucleotide-binding</keyword>
<dbReference type="SUPFAM" id="SSF52540">
    <property type="entry name" value="P-loop containing nucleoside triphosphate hydrolases"/>
    <property type="match status" value="1"/>
</dbReference>
<dbReference type="GO" id="GO:0016887">
    <property type="term" value="F:ATP hydrolysis activity"/>
    <property type="evidence" value="ECO:0007669"/>
    <property type="project" value="InterPro"/>
</dbReference>
<keyword evidence="5 8" id="KW-0067">ATP-binding</keyword>